<name>A0ABN2J6B3_9ACTN</name>
<evidence type="ECO:0000313" key="1">
    <source>
        <dbReference type="EMBL" id="GAA1718902.1"/>
    </source>
</evidence>
<organism evidence="1 2">
    <name type="scientific">Fodinicola feengrottensis</name>
    <dbReference type="NCBI Taxonomy" id="435914"/>
    <lineage>
        <taxon>Bacteria</taxon>
        <taxon>Bacillati</taxon>
        <taxon>Actinomycetota</taxon>
        <taxon>Actinomycetes</taxon>
        <taxon>Mycobacteriales</taxon>
        <taxon>Fodinicola</taxon>
    </lineage>
</organism>
<sequence length="70" mass="7180">MCCASVAFAGAGKEPGTGTLPATLQRRCVYRCGRAADATAAAVGNSRGLLQFAQIAHGEGLTVDVWSVLR</sequence>
<keyword evidence="2" id="KW-1185">Reference proteome</keyword>
<proteinExistence type="predicted"/>
<evidence type="ECO:0000313" key="2">
    <source>
        <dbReference type="Proteomes" id="UP001500618"/>
    </source>
</evidence>
<protein>
    <submittedName>
        <fullName evidence="1">Uncharacterized protein</fullName>
    </submittedName>
</protein>
<reference evidence="1 2" key="1">
    <citation type="journal article" date="2019" name="Int. J. Syst. Evol. Microbiol.">
        <title>The Global Catalogue of Microorganisms (GCM) 10K type strain sequencing project: providing services to taxonomists for standard genome sequencing and annotation.</title>
        <authorList>
            <consortium name="The Broad Institute Genomics Platform"/>
            <consortium name="The Broad Institute Genome Sequencing Center for Infectious Disease"/>
            <person name="Wu L."/>
            <person name="Ma J."/>
        </authorList>
    </citation>
    <scope>NUCLEOTIDE SEQUENCE [LARGE SCALE GENOMIC DNA]</scope>
    <source>
        <strain evidence="1 2">JCM 14718</strain>
    </source>
</reference>
<comment type="caution">
    <text evidence="1">The sequence shown here is derived from an EMBL/GenBank/DDBJ whole genome shotgun (WGS) entry which is preliminary data.</text>
</comment>
<accession>A0ABN2J6B3</accession>
<gene>
    <name evidence="1" type="ORF">GCM10009765_79130</name>
</gene>
<dbReference type="Proteomes" id="UP001500618">
    <property type="component" value="Unassembled WGS sequence"/>
</dbReference>
<dbReference type="EMBL" id="BAAANY010000043">
    <property type="protein sequence ID" value="GAA1718902.1"/>
    <property type="molecule type" value="Genomic_DNA"/>
</dbReference>